<dbReference type="EMBL" id="LDRC01000056">
    <property type="protein sequence ID" value="KTR51334.1"/>
    <property type="molecule type" value="Genomic_DNA"/>
</dbReference>
<gene>
    <name evidence="1" type="ORF">NS359_10785</name>
</gene>
<protein>
    <recommendedName>
        <fullName evidence="3">ESAT-6 protein secretion system EspG family protein</fullName>
    </recommendedName>
</protein>
<dbReference type="PATRIC" id="fig|465820.4.peg.2334"/>
<organism evidence="1 2">
    <name type="scientific">Curtobacterium oceanosedimentum</name>
    <dbReference type="NCBI Taxonomy" id="465820"/>
    <lineage>
        <taxon>Bacteria</taxon>
        <taxon>Bacillati</taxon>
        <taxon>Actinomycetota</taxon>
        <taxon>Actinomycetes</taxon>
        <taxon>Micrococcales</taxon>
        <taxon>Microbacteriaceae</taxon>
        <taxon>Curtobacterium</taxon>
    </lineage>
</organism>
<proteinExistence type="predicted"/>
<comment type="caution">
    <text evidence="1">The sequence shown here is derived from an EMBL/GenBank/DDBJ whole genome shotgun (WGS) entry which is preliminary data.</text>
</comment>
<reference evidence="1 2" key="1">
    <citation type="journal article" date="2016" name="Front. Microbiol.">
        <title>Genomic Resource of Rice Seed Associated Bacteria.</title>
        <authorList>
            <person name="Midha S."/>
            <person name="Bansal K."/>
            <person name="Sharma S."/>
            <person name="Kumar N."/>
            <person name="Patil P.P."/>
            <person name="Chaudhry V."/>
            <person name="Patil P.B."/>
        </authorList>
    </citation>
    <scope>NUCLEOTIDE SEQUENCE [LARGE SCALE GENOMIC DNA]</scope>
    <source>
        <strain evidence="1 2">NS359</strain>
    </source>
</reference>
<name>A0A147DPH6_9MICO</name>
<sequence length="284" mass="29834">MSGAPATDVIDWDLTVDELRTVREHLPGLVLPSFVPSGAPEQQSVDALVERGVLARQPDAGAASWSEDLDAPFLLTLALQNAGSIVIQVSAWDADTTSAHSTVIGGDAASHLTVRSARAGDGSGAHLRGSVLDQAWSALVELLPSLEVADPVRGTTTVSTVASQALVDAIQRGDARVLDAVVAELHVPAEAVSLFRGLAEPVQHGFRVKAFTADRGPVFVADWFGTRRGWLRMSVGLDAEARGAEVTPELITDAGTVTVTAQTDQEIRTDLLGLVAGLLRDRDV</sequence>
<dbReference type="AlphaFoldDB" id="A0A147DPH6"/>
<evidence type="ECO:0008006" key="3">
    <source>
        <dbReference type="Google" id="ProtNLM"/>
    </source>
</evidence>
<evidence type="ECO:0000313" key="2">
    <source>
        <dbReference type="Proteomes" id="UP000072763"/>
    </source>
</evidence>
<dbReference type="OrthoDB" id="5014277at2"/>
<dbReference type="Proteomes" id="UP000072763">
    <property type="component" value="Unassembled WGS sequence"/>
</dbReference>
<evidence type="ECO:0000313" key="1">
    <source>
        <dbReference type="EMBL" id="KTR51334.1"/>
    </source>
</evidence>
<dbReference type="RefSeq" id="WP_058750067.1">
    <property type="nucleotide sequence ID" value="NZ_LDRC01000056.1"/>
</dbReference>
<accession>A0A147DPH6</accession>